<evidence type="ECO:0000256" key="9">
    <source>
        <dbReference type="ARBA" id="ARBA00023125"/>
    </source>
</evidence>
<reference evidence="13" key="1">
    <citation type="submission" date="2020-04" db="EMBL/GenBank/DDBJ databases">
        <authorList>
            <person name="Chiriac C."/>
            <person name="Salcher M."/>
            <person name="Ghai R."/>
            <person name="Kavagutti S V."/>
        </authorList>
    </citation>
    <scope>NUCLEOTIDE SEQUENCE</scope>
</reference>
<dbReference type="EC" id="5.6.2.2" evidence="4"/>
<evidence type="ECO:0000256" key="11">
    <source>
        <dbReference type="ARBA" id="ARBA00031138"/>
    </source>
</evidence>
<dbReference type="SUPFAM" id="SSF55874">
    <property type="entry name" value="ATPase domain of HSP90 chaperone/DNA topoisomerase II/histidine kinase"/>
    <property type="match status" value="1"/>
</dbReference>
<evidence type="ECO:0000256" key="5">
    <source>
        <dbReference type="ARBA" id="ARBA00019635"/>
    </source>
</evidence>
<keyword evidence="8" id="KW-0799">Topoisomerase</keyword>
<dbReference type="GO" id="GO:0006265">
    <property type="term" value="P:DNA topological change"/>
    <property type="evidence" value="ECO:0007669"/>
    <property type="project" value="InterPro"/>
</dbReference>
<dbReference type="GO" id="GO:0003918">
    <property type="term" value="F:DNA topoisomerase type II (double strand cut, ATP-hydrolyzing) activity"/>
    <property type="evidence" value="ECO:0007669"/>
    <property type="project" value="UniProtKB-EC"/>
</dbReference>
<keyword evidence="9" id="KW-0238">DNA-binding</keyword>
<dbReference type="Pfam" id="PF00204">
    <property type="entry name" value="DNA_gyraseB"/>
    <property type="match status" value="1"/>
</dbReference>
<dbReference type="InterPro" id="IPR018522">
    <property type="entry name" value="TopoIIA_CS"/>
</dbReference>
<keyword evidence="6" id="KW-0547">Nucleotide-binding</keyword>
<comment type="similarity">
    <text evidence="3">Belongs to the type II topoisomerase GyrB family.</text>
</comment>
<feature type="domain" description="Toprim" evidence="12">
    <location>
        <begin position="421"/>
        <end position="540"/>
    </location>
</feature>
<dbReference type="Pfam" id="PF02518">
    <property type="entry name" value="HATPase_c"/>
    <property type="match status" value="1"/>
</dbReference>
<evidence type="ECO:0000256" key="10">
    <source>
        <dbReference type="ARBA" id="ARBA00023235"/>
    </source>
</evidence>
<dbReference type="PROSITE" id="PS50880">
    <property type="entry name" value="TOPRIM"/>
    <property type="match status" value="1"/>
</dbReference>
<evidence type="ECO:0000313" key="13">
    <source>
        <dbReference type="EMBL" id="CAB4123026.1"/>
    </source>
</evidence>
<evidence type="ECO:0000256" key="3">
    <source>
        <dbReference type="ARBA" id="ARBA00010708"/>
    </source>
</evidence>
<proteinExistence type="inferred from homology"/>
<evidence type="ECO:0000256" key="7">
    <source>
        <dbReference type="ARBA" id="ARBA00022840"/>
    </source>
</evidence>
<dbReference type="Gene3D" id="3.30.565.10">
    <property type="entry name" value="Histidine kinase-like ATPase, C-terminal domain"/>
    <property type="match status" value="1"/>
</dbReference>
<dbReference type="PANTHER" id="PTHR45866:SF1">
    <property type="entry name" value="DNA GYRASE SUBUNIT B, MITOCHONDRIAL"/>
    <property type="match status" value="1"/>
</dbReference>
<evidence type="ECO:0000256" key="8">
    <source>
        <dbReference type="ARBA" id="ARBA00023029"/>
    </source>
</evidence>
<gene>
    <name evidence="13" type="ORF">UFOVP29_185</name>
</gene>
<dbReference type="PANTHER" id="PTHR45866">
    <property type="entry name" value="DNA GYRASE/TOPOISOMERASE SUBUNIT B"/>
    <property type="match status" value="1"/>
</dbReference>
<dbReference type="EMBL" id="LR796167">
    <property type="protein sequence ID" value="CAB4123026.1"/>
    <property type="molecule type" value="Genomic_DNA"/>
</dbReference>
<evidence type="ECO:0000256" key="4">
    <source>
        <dbReference type="ARBA" id="ARBA00012895"/>
    </source>
</evidence>
<dbReference type="Pfam" id="PF01751">
    <property type="entry name" value="Toprim"/>
    <property type="match status" value="1"/>
</dbReference>
<dbReference type="FunFam" id="3.40.50.670:FF:000001">
    <property type="entry name" value="DNA topoisomerase 2"/>
    <property type="match status" value="1"/>
</dbReference>
<accession>A0A6J5KP38</accession>
<dbReference type="GO" id="GO:0005524">
    <property type="term" value="F:ATP binding"/>
    <property type="evidence" value="ECO:0007669"/>
    <property type="project" value="UniProtKB-KW"/>
</dbReference>
<dbReference type="InterPro" id="IPR006171">
    <property type="entry name" value="TOPRIM_dom"/>
</dbReference>
<dbReference type="InterPro" id="IPR036890">
    <property type="entry name" value="HATPase_C_sf"/>
</dbReference>
<evidence type="ECO:0000256" key="6">
    <source>
        <dbReference type="ARBA" id="ARBA00022741"/>
    </source>
</evidence>
<organism evidence="13">
    <name type="scientific">uncultured Caudovirales phage</name>
    <dbReference type="NCBI Taxonomy" id="2100421"/>
    <lineage>
        <taxon>Viruses</taxon>
        <taxon>Duplodnaviria</taxon>
        <taxon>Heunggongvirae</taxon>
        <taxon>Uroviricota</taxon>
        <taxon>Caudoviricetes</taxon>
        <taxon>Peduoviridae</taxon>
        <taxon>Maltschvirus</taxon>
        <taxon>Maltschvirus maltsch</taxon>
    </lineage>
</organism>
<dbReference type="PRINTS" id="PR00418">
    <property type="entry name" value="TPI2FAMILY"/>
</dbReference>
<dbReference type="InterPro" id="IPR013506">
    <property type="entry name" value="Topo_IIA_bsu_dom2"/>
</dbReference>
<dbReference type="PROSITE" id="PS00177">
    <property type="entry name" value="TOPOISOMERASE_II"/>
    <property type="match status" value="1"/>
</dbReference>
<keyword evidence="10 13" id="KW-0413">Isomerase</keyword>
<dbReference type="GO" id="GO:0003677">
    <property type="term" value="F:DNA binding"/>
    <property type="evidence" value="ECO:0007669"/>
    <property type="project" value="UniProtKB-KW"/>
</dbReference>
<dbReference type="SUPFAM" id="SSF56719">
    <property type="entry name" value="Type II DNA topoisomerase"/>
    <property type="match status" value="1"/>
</dbReference>
<dbReference type="InterPro" id="IPR020568">
    <property type="entry name" value="Ribosomal_Su5_D2-typ_SF"/>
</dbReference>
<dbReference type="InterPro" id="IPR001241">
    <property type="entry name" value="Topo_IIA"/>
</dbReference>
<comment type="cofactor">
    <cofactor evidence="2">
        <name>Mg(2+)</name>
        <dbReference type="ChEBI" id="CHEBI:18420"/>
    </cofactor>
</comment>
<evidence type="ECO:0000256" key="1">
    <source>
        <dbReference type="ARBA" id="ARBA00000185"/>
    </source>
</evidence>
<dbReference type="Gene3D" id="3.40.50.670">
    <property type="match status" value="1"/>
</dbReference>
<name>A0A6J5KP38_9CAUD</name>
<dbReference type="Gene3D" id="3.30.230.10">
    <property type="match status" value="1"/>
</dbReference>
<comment type="catalytic activity">
    <reaction evidence="1">
        <text>ATP-dependent breakage, passage and rejoining of double-stranded DNA.</text>
        <dbReference type="EC" id="5.6.2.2"/>
    </reaction>
</comment>
<dbReference type="SUPFAM" id="SSF54211">
    <property type="entry name" value="Ribosomal protein S5 domain 2-like"/>
    <property type="match status" value="1"/>
</dbReference>
<dbReference type="SMART" id="SM00433">
    <property type="entry name" value="TOP2c"/>
    <property type="match status" value="1"/>
</dbReference>
<sequence length="627" mass="71030">MTEEIVKLTEYAHHRLRTEMYLGSRNPHTQTVINWTGKTLEAQEITWTPAVYCAFREILDNALDEVVGHGHGRAIDVGYDPETLKFSVHDDGRGIPIDWDSDQQLYKATLALTHARAGRNFGERQEVRGTNGIGASVVVSCCENFSIDIRRDNKRFQQTFAEGSDMFPELKIEDPRLVNFKSEKTGSQVTFQLSRRVFPNAVLPLEFVRARVFEIAANHPDIKFTFNSHRVTVGKSADKTLFGNTRPVTVSINHDKFVSNYYLVPDFAPSGEYIHSTVNDIPAFNGGQHIDTFKRLFFGGLLKVLERESKKRGLTPNRSDCAEGLLIYNVTAMHSPNFDSQSKTRLINDEVDRYIKAEFDDENTFKNILKQHKSWIDSIYARCASRTQKKDDADVNKANRKLMRTKVPKLLDANGRDRSKCILFICEGDSAVSSISAVRNPDIHGALPLRGKILNVRGESNKTILENAIIADIMMALGLSLGRTADRRQMRYGQVYLAADQDPDGANITALLVNFFYLQWPELFDPELPVVFSVFQTPFIIQEKGKKRHYWYADDYHLYNADDWRGSPKPVRAKGLGSLEEADWIHSLATPRLISLLDDGRLAGVLDLLFNHKLADARKEFIALNGE</sequence>
<dbReference type="InterPro" id="IPR003594">
    <property type="entry name" value="HATPase_dom"/>
</dbReference>
<dbReference type="InterPro" id="IPR014721">
    <property type="entry name" value="Ribsml_uS5_D2-typ_fold_subgr"/>
</dbReference>
<evidence type="ECO:0000256" key="2">
    <source>
        <dbReference type="ARBA" id="ARBA00001946"/>
    </source>
</evidence>
<dbReference type="InterPro" id="IPR013759">
    <property type="entry name" value="Topo_IIA_B_C"/>
</dbReference>
<protein>
    <recommendedName>
        <fullName evidence="5">DNA topoisomerase 2</fullName>
        <ecNumber evidence="4">5.6.2.2</ecNumber>
    </recommendedName>
    <alternativeName>
        <fullName evidence="11">DNA topoisomerase II</fullName>
    </alternativeName>
</protein>
<evidence type="ECO:0000259" key="12">
    <source>
        <dbReference type="PROSITE" id="PS50880"/>
    </source>
</evidence>
<keyword evidence="7" id="KW-0067">ATP-binding</keyword>
<dbReference type="InterPro" id="IPR013760">
    <property type="entry name" value="Topo_IIA-like_dom_sf"/>
</dbReference>